<gene>
    <name evidence="7" type="primary">hisC_2</name>
    <name evidence="7" type="ORF">GCM10023321_37150</name>
</gene>
<dbReference type="SUPFAM" id="SSF53383">
    <property type="entry name" value="PLP-dependent transferases"/>
    <property type="match status" value="1"/>
</dbReference>
<evidence type="ECO:0000256" key="5">
    <source>
        <dbReference type="RuleBase" id="RU003693"/>
    </source>
</evidence>
<dbReference type="PANTHER" id="PTHR43643">
    <property type="entry name" value="HISTIDINOL-PHOSPHATE AMINOTRANSFERASE 2"/>
    <property type="match status" value="1"/>
</dbReference>
<dbReference type="EMBL" id="BAABJP010000015">
    <property type="protein sequence ID" value="GAA5158031.1"/>
    <property type="molecule type" value="Genomic_DNA"/>
</dbReference>
<dbReference type="InterPro" id="IPR015422">
    <property type="entry name" value="PyrdxlP-dep_Trfase_small"/>
</dbReference>
<keyword evidence="8" id="KW-1185">Reference proteome</keyword>
<dbReference type="PROSITE" id="PS00599">
    <property type="entry name" value="AA_TRANSFER_CLASS_2"/>
    <property type="match status" value="1"/>
</dbReference>
<evidence type="ECO:0000256" key="2">
    <source>
        <dbReference type="ARBA" id="ARBA00022576"/>
    </source>
</evidence>
<dbReference type="InterPro" id="IPR015421">
    <property type="entry name" value="PyrdxlP-dep_Trfase_major"/>
</dbReference>
<evidence type="ECO:0000313" key="7">
    <source>
        <dbReference type="EMBL" id="GAA5158031.1"/>
    </source>
</evidence>
<evidence type="ECO:0000256" key="1">
    <source>
        <dbReference type="ARBA" id="ARBA00001933"/>
    </source>
</evidence>
<reference evidence="8" key="1">
    <citation type="journal article" date="2019" name="Int. J. Syst. Evol. Microbiol.">
        <title>The Global Catalogue of Microorganisms (GCM) 10K type strain sequencing project: providing services to taxonomists for standard genome sequencing and annotation.</title>
        <authorList>
            <consortium name="The Broad Institute Genomics Platform"/>
            <consortium name="The Broad Institute Genome Sequencing Center for Infectious Disease"/>
            <person name="Wu L."/>
            <person name="Ma J."/>
        </authorList>
    </citation>
    <scope>NUCLEOTIDE SEQUENCE [LARGE SCALE GENOMIC DNA]</scope>
    <source>
        <strain evidence="8">JCM 18303</strain>
    </source>
</reference>
<dbReference type="Gene3D" id="3.40.640.10">
    <property type="entry name" value="Type I PLP-dependent aspartate aminotransferase-like (Major domain)"/>
    <property type="match status" value="1"/>
</dbReference>
<keyword evidence="2" id="KW-0032">Aminotransferase</keyword>
<keyword evidence="3" id="KW-0808">Transferase</keyword>
<comment type="caution">
    <text evidence="7">The sequence shown here is derived from an EMBL/GenBank/DDBJ whole genome shotgun (WGS) entry which is preliminary data.</text>
</comment>
<dbReference type="InterPro" id="IPR050106">
    <property type="entry name" value="HistidinolP_aminotransfase"/>
</dbReference>
<evidence type="ECO:0000259" key="6">
    <source>
        <dbReference type="Pfam" id="PF00155"/>
    </source>
</evidence>
<comment type="cofactor">
    <cofactor evidence="1 5">
        <name>pyridoxal 5'-phosphate</name>
        <dbReference type="ChEBI" id="CHEBI:597326"/>
    </cofactor>
</comment>
<accession>A0ABP9Q7Q0</accession>
<comment type="similarity">
    <text evidence="5">Belongs to the class-II pyridoxal-phosphate-dependent aminotransferase family.</text>
</comment>
<name>A0ABP9Q7Q0_9PSEU</name>
<proteinExistence type="inferred from homology"/>
<keyword evidence="4 5" id="KW-0663">Pyridoxal phosphate</keyword>
<sequence length="340" mass="35243">MRTVVGGSPPLAADRNELRHPGSRAVLAAALGGLADPSAYPSWDAPALRAELARHWAVEPEWFVAGGGSVDVLARAFTLVAGGRLVLPWPSFDAFPQLAGARGLSVAHTRLRADGAVDLAEVHRAVDADTSLVVVCTPNSPTGGSLTHRELVEFLADLPAGPLVVIDQAYAEFVDHPDPPRPVELVAAHPGVLVTRTFSKAYGLAGLRVGYGLALPALAARLAAAGCPYAVTSAAERAAITALGRPLDLARAVRAVNAERARLALGLGARGVPVVAGQGNFVWVPDFDPELTSVRLALSGVRVKVYPGHGIRVSVGTASDTDRLVRDWPALPSAGPARCG</sequence>
<dbReference type="InterPro" id="IPR004839">
    <property type="entry name" value="Aminotransferase_I/II_large"/>
</dbReference>
<dbReference type="RefSeq" id="WP_185059193.1">
    <property type="nucleotide sequence ID" value="NZ_BAABJP010000015.1"/>
</dbReference>
<dbReference type="Proteomes" id="UP001428817">
    <property type="component" value="Unassembled WGS sequence"/>
</dbReference>
<organism evidence="7 8">
    <name type="scientific">Pseudonocardia eucalypti</name>
    <dbReference type="NCBI Taxonomy" id="648755"/>
    <lineage>
        <taxon>Bacteria</taxon>
        <taxon>Bacillati</taxon>
        <taxon>Actinomycetota</taxon>
        <taxon>Actinomycetes</taxon>
        <taxon>Pseudonocardiales</taxon>
        <taxon>Pseudonocardiaceae</taxon>
        <taxon>Pseudonocardia</taxon>
    </lineage>
</organism>
<dbReference type="InterPro" id="IPR001917">
    <property type="entry name" value="Aminotrans_II_pyridoxalP_BS"/>
</dbReference>
<dbReference type="InterPro" id="IPR015424">
    <property type="entry name" value="PyrdxlP-dep_Trfase"/>
</dbReference>
<protein>
    <submittedName>
        <fullName evidence="7">Histidinol-phosphate transaminase</fullName>
    </submittedName>
</protein>
<evidence type="ECO:0000256" key="4">
    <source>
        <dbReference type="ARBA" id="ARBA00022898"/>
    </source>
</evidence>
<evidence type="ECO:0000256" key="3">
    <source>
        <dbReference type="ARBA" id="ARBA00022679"/>
    </source>
</evidence>
<dbReference type="CDD" id="cd00609">
    <property type="entry name" value="AAT_like"/>
    <property type="match status" value="1"/>
</dbReference>
<dbReference type="Gene3D" id="3.90.1150.10">
    <property type="entry name" value="Aspartate Aminotransferase, domain 1"/>
    <property type="match status" value="1"/>
</dbReference>
<dbReference type="Pfam" id="PF00155">
    <property type="entry name" value="Aminotran_1_2"/>
    <property type="match status" value="1"/>
</dbReference>
<evidence type="ECO:0000313" key="8">
    <source>
        <dbReference type="Proteomes" id="UP001428817"/>
    </source>
</evidence>
<feature type="domain" description="Aminotransferase class I/classII large" evidence="6">
    <location>
        <begin position="38"/>
        <end position="325"/>
    </location>
</feature>
<dbReference type="PANTHER" id="PTHR43643:SF3">
    <property type="entry name" value="HISTIDINOL-PHOSPHATE AMINOTRANSFERASE"/>
    <property type="match status" value="1"/>
</dbReference>